<dbReference type="PANTHER" id="PTHR43737:SF1">
    <property type="entry name" value="DUF1501 DOMAIN-CONTAINING PROTEIN"/>
    <property type="match status" value="1"/>
</dbReference>
<organism evidence="5 6">
    <name type="scientific">Luteolibacter algae</name>
    <dbReference type="NCBI Taxonomy" id="454151"/>
    <lineage>
        <taxon>Bacteria</taxon>
        <taxon>Pseudomonadati</taxon>
        <taxon>Verrucomicrobiota</taxon>
        <taxon>Verrucomicrobiia</taxon>
        <taxon>Verrucomicrobiales</taxon>
        <taxon>Verrucomicrobiaceae</taxon>
        <taxon>Luteolibacter</taxon>
    </lineage>
</organism>
<sequence length="1032" mass="112017">MTTKISHVSAFAVMAGLSTFTVYGDFESFDLDPTGNLNLLKWSETNIASPSTQRNLFKIGGSNGVNGSKGLYINTSEAESSYRATHTAGASGAVYQVSSRFKITIGNSAPVTANHAICSVYLSSSPLWSSGNGIVLNLVRRDGGKRYGLSGIGKSSTEFQAWQVSGWEANSELGLPNSLPGSTASSQWFTLSLTVTSNSSVDALGRPLWDVLGEVKDESGTVVFSLDIPSRPITSNQNDPTNAAATAAFQAGDIVYAGIGVPYVESATSKVLSKGKVTAVNVDDFSFTGGTPPPVLPPHQITMSPSSQDLDENGLPDVWEALYKAKDLNPNADSDGDGVNNAREAAAGTDPFDPFSVFASEIAERQGTAAKLKWTYLNARKGVVETSTDLGATDVWDDMNTTATRNGGMWETPIALSDPRRFYRVRITEDDADLDGVPDWLEPYFGFSSASGQSNSAGKARSYDTTGNGTADTSVSGDLAAFNEIYRRSGPGKQLTNAQAARLLLQCTFGPADKAEVERVASIGAEAWVDEQLAKPPVFTKPYVLAIKNDWKNNENNPSLAGYAASSDLIHGLNFMNSWPRNAVRAPDQLRQRVAWSLSQILVASRAGAMLANQLETTADYYDKMINHAFGSYEDLLLEVSLSPYMGHYLSHLGNRKENAAANRFPDENYAREVMQLFSIGLWELNPDGTQKLDGDGEPIPTYDNGDITQLARVFTGTHYNASNFGGGYRDDGPYMNTPMKVFASEHDFNAKTVVSGNGTKYTIPARSANDANALKDVKDAIHQLVIHPNTAPFISRQLIQFLITSNPSPEYVARISAVFTNNGNGEVGDLKAVVRAIVLDEEARDPMRHLSTPHFGQLREPTVRTMHLARMLKMGRISNLLWWSWDSSTSYKETTLQEPMNAPSVFNYFRPDYRLFGELAQRELDSPAFGITDSYSSISFPNYLWNMCTKGIQVPNINSNQQREDLSELEALAPDIPALLDHLSLLYCAGTLGAQSRAIISTSLASENNMTDRARLAAYLVLVSPEGACLK</sequence>
<evidence type="ECO:0000256" key="3">
    <source>
        <dbReference type="ARBA" id="ARBA00022729"/>
    </source>
</evidence>
<proteinExistence type="predicted"/>
<evidence type="ECO:0000256" key="1">
    <source>
        <dbReference type="ARBA" id="ARBA00004613"/>
    </source>
</evidence>
<protein>
    <submittedName>
        <fullName evidence="5">DUF1800 family protein</fullName>
    </submittedName>
</protein>
<dbReference type="Proteomes" id="UP001597375">
    <property type="component" value="Unassembled WGS sequence"/>
</dbReference>
<reference evidence="6" key="1">
    <citation type="journal article" date="2019" name="Int. J. Syst. Evol. Microbiol.">
        <title>The Global Catalogue of Microorganisms (GCM) 10K type strain sequencing project: providing services to taxonomists for standard genome sequencing and annotation.</title>
        <authorList>
            <consortium name="The Broad Institute Genomics Platform"/>
            <consortium name="The Broad Institute Genome Sequencing Center for Infectious Disease"/>
            <person name="Wu L."/>
            <person name="Ma J."/>
        </authorList>
    </citation>
    <scope>NUCLEOTIDE SEQUENCE [LARGE SCALE GENOMIC DNA]</scope>
    <source>
        <strain evidence="6">CGMCC 4.7106</strain>
    </source>
</reference>
<comment type="subcellular location">
    <subcellularLocation>
        <location evidence="1">Secreted</location>
    </subcellularLocation>
</comment>
<name>A0ABW5D8I3_9BACT</name>
<keyword evidence="6" id="KW-1185">Reference proteome</keyword>
<evidence type="ECO:0000256" key="4">
    <source>
        <dbReference type="ARBA" id="ARBA00022837"/>
    </source>
</evidence>
<evidence type="ECO:0000256" key="2">
    <source>
        <dbReference type="ARBA" id="ARBA00022525"/>
    </source>
</evidence>
<keyword evidence="3" id="KW-0732">Signal</keyword>
<dbReference type="EMBL" id="JBHUIT010000012">
    <property type="protein sequence ID" value="MFD2256713.1"/>
    <property type="molecule type" value="Genomic_DNA"/>
</dbReference>
<dbReference type="PANTHER" id="PTHR43737">
    <property type="entry name" value="BLL7424 PROTEIN"/>
    <property type="match status" value="1"/>
</dbReference>
<accession>A0ABW5D8I3</accession>
<dbReference type="InterPro" id="IPR014917">
    <property type="entry name" value="DUF1800"/>
</dbReference>
<evidence type="ECO:0000313" key="5">
    <source>
        <dbReference type="EMBL" id="MFD2256713.1"/>
    </source>
</evidence>
<gene>
    <name evidence="5" type="ORF">ACFSSA_08500</name>
</gene>
<keyword evidence="2" id="KW-0964">Secreted</keyword>
<dbReference type="Pfam" id="PF18884">
    <property type="entry name" value="TSP3_bac"/>
    <property type="match status" value="1"/>
</dbReference>
<keyword evidence="4" id="KW-0106">Calcium</keyword>
<comment type="caution">
    <text evidence="5">The sequence shown here is derived from an EMBL/GenBank/DDBJ whole genome shotgun (WGS) entry which is preliminary data.</text>
</comment>
<evidence type="ECO:0000313" key="6">
    <source>
        <dbReference type="Proteomes" id="UP001597375"/>
    </source>
</evidence>
<dbReference type="Pfam" id="PF08811">
    <property type="entry name" value="DUF1800"/>
    <property type="match status" value="1"/>
</dbReference>
<dbReference type="RefSeq" id="WP_386820003.1">
    <property type="nucleotide sequence ID" value="NZ_JBHUIT010000012.1"/>
</dbReference>
<dbReference type="InterPro" id="IPR059100">
    <property type="entry name" value="TSP3_bac"/>
</dbReference>